<evidence type="ECO:0000313" key="2">
    <source>
        <dbReference type="EMBL" id="MBU3806060.1"/>
    </source>
</evidence>
<evidence type="ECO:0000313" key="3">
    <source>
        <dbReference type="Proteomes" id="UP000713596"/>
    </source>
</evidence>
<name>A0A948T2A3_9FIRM</name>
<protein>
    <submittedName>
        <fullName evidence="2">Uncharacterized protein</fullName>
    </submittedName>
</protein>
<sequence>MSVFLQDGLYTYINLLLIGWVALFLRCVIAGRSKIKQGISGWMGQSFYLLGKKGEWMERHLATPLFCIPVGMYVVQLTALQSLWIEQWPQTMQFLCVVCEHLVAICLIGKIVFATRYTPLQIGVVFSVFFVFRWVFINNHEKWMLIALLFCLAAKEVNLRLAAWVDGILVAVSCLAVVVTSLLGIVPTLVEESHRGIRNSFGYGWYNYLGAILLGLGLIYVYLRSVRRPAWYDTLVLLSLAAFSHVGPNSRAATMGLLLLVLGWYLVGFCPNLWKNTGFQALVACLPLLLCMASGIMVLGWRDNAGWAHQLNQLFSGRLELASQALEGTSFAIAGQAPADWMLVDNVYLYHWIISGPVASLLLWAGFSLGIARMLRHQHVLEALCLSVMALHGLMEHHILWANLNIGIWLLCGVVYWTNPPQSFAPQRTTK</sequence>
<feature type="transmembrane region" description="Helical" evidence="1">
    <location>
        <begin position="401"/>
        <end position="418"/>
    </location>
</feature>
<feature type="transmembrane region" description="Helical" evidence="1">
    <location>
        <begin position="349"/>
        <end position="372"/>
    </location>
</feature>
<gene>
    <name evidence="2" type="ORF">H9882_04115</name>
</gene>
<keyword evidence="1" id="KW-1133">Transmembrane helix</keyword>
<feature type="transmembrane region" description="Helical" evidence="1">
    <location>
        <begin position="168"/>
        <end position="190"/>
    </location>
</feature>
<feature type="transmembrane region" description="Helical" evidence="1">
    <location>
        <begin position="12"/>
        <end position="29"/>
    </location>
</feature>
<organism evidence="2 3">
    <name type="scientific">Candidatus Allofournierella pullistercoris</name>
    <dbReference type="NCBI Taxonomy" id="2838597"/>
    <lineage>
        <taxon>Bacteria</taxon>
        <taxon>Bacillati</taxon>
        <taxon>Bacillota</taxon>
        <taxon>Clostridia</taxon>
        <taxon>Eubacteriales</taxon>
        <taxon>Oscillospiraceae</taxon>
        <taxon>Allofournierella</taxon>
    </lineage>
</organism>
<keyword evidence="1" id="KW-0812">Transmembrane</keyword>
<dbReference type="AlphaFoldDB" id="A0A948T2A3"/>
<feature type="transmembrane region" description="Helical" evidence="1">
    <location>
        <begin position="281"/>
        <end position="301"/>
    </location>
</feature>
<keyword evidence="1" id="KW-0472">Membrane</keyword>
<evidence type="ECO:0000256" key="1">
    <source>
        <dbReference type="SAM" id="Phobius"/>
    </source>
</evidence>
<reference evidence="2" key="1">
    <citation type="journal article" date="2021" name="PeerJ">
        <title>Extensive microbial diversity within the chicken gut microbiome revealed by metagenomics and culture.</title>
        <authorList>
            <person name="Gilroy R."/>
            <person name="Ravi A."/>
            <person name="Getino M."/>
            <person name="Pursley I."/>
            <person name="Horton D.L."/>
            <person name="Alikhan N.F."/>
            <person name="Baker D."/>
            <person name="Gharbi K."/>
            <person name="Hall N."/>
            <person name="Watson M."/>
            <person name="Adriaenssens E.M."/>
            <person name="Foster-Nyarko E."/>
            <person name="Jarju S."/>
            <person name="Secka A."/>
            <person name="Antonio M."/>
            <person name="Oren A."/>
            <person name="Chaudhuri R.R."/>
            <person name="La Ragione R."/>
            <person name="Hildebrand F."/>
            <person name="Pallen M.J."/>
        </authorList>
    </citation>
    <scope>NUCLEOTIDE SEQUENCE</scope>
    <source>
        <strain evidence="2">B5_2728</strain>
    </source>
</reference>
<feature type="transmembrane region" description="Helical" evidence="1">
    <location>
        <begin position="61"/>
        <end position="85"/>
    </location>
</feature>
<dbReference type="EMBL" id="JAHLFP010000031">
    <property type="protein sequence ID" value="MBU3806060.1"/>
    <property type="molecule type" value="Genomic_DNA"/>
</dbReference>
<accession>A0A948T2A3</accession>
<feature type="transmembrane region" description="Helical" evidence="1">
    <location>
        <begin position="205"/>
        <end position="223"/>
    </location>
</feature>
<feature type="transmembrane region" description="Helical" evidence="1">
    <location>
        <begin position="253"/>
        <end position="274"/>
    </location>
</feature>
<proteinExistence type="predicted"/>
<comment type="caution">
    <text evidence="2">The sequence shown here is derived from an EMBL/GenBank/DDBJ whole genome shotgun (WGS) entry which is preliminary data.</text>
</comment>
<reference evidence="2" key="2">
    <citation type="submission" date="2021-04" db="EMBL/GenBank/DDBJ databases">
        <authorList>
            <person name="Gilroy R."/>
        </authorList>
    </citation>
    <scope>NUCLEOTIDE SEQUENCE</scope>
    <source>
        <strain evidence="2">B5_2728</strain>
    </source>
</reference>
<feature type="transmembrane region" description="Helical" evidence="1">
    <location>
        <begin position="120"/>
        <end position="137"/>
    </location>
</feature>
<feature type="transmembrane region" description="Helical" evidence="1">
    <location>
        <begin position="91"/>
        <end position="113"/>
    </location>
</feature>
<dbReference type="Proteomes" id="UP000713596">
    <property type="component" value="Unassembled WGS sequence"/>
</dbReference>